<dbReference type="Pfam" id="PF23981">
    <property type="entry name" value="DUF7305"/>
    <property type="match status" value="1"/>
</dbReference>
<evidence type="ECO:0000313" key="4">
    <source>
        <dbReference type="Proteomes" id="UP000003688"/>
    </source>
</evidence>
<comment type="caution">
    <text evidence="3">The sequence shown here is derived from an EMBL/GenBank/DDBJ whole genome shotgun (WGS) entry which is preliminary data.</text>
</comment>
<name>B9XF91_PEDPL</name>
<evidence type="ECO:0000256" key="1">
    <source>
        <dbReference type="SAM" id="SignalP"/>
    </source>
</evidence>
<dbReference type="STRING" id="320771.Cflav_PD4268"/>
<feature type="chain" id="PRO_5002894348" description="DUF7305 domain-containing protein" evidence="1">
    <location>
        <begin position="33"/>
        <end position="414"/>
    </location>
</feature>
<feature type="domain" description="DUF7305" evidence="2">
    <location>
        <begin position="279"/>
        <end position="405"/>
    </location>
</feature>
<dbReference type="EMBL" id="ABOX02000009">
    <property type="protein sequence ID" value="EEF61589.1"/>
    <property type="molecule type" value="Genomic_DNA"/>
</dbReference>
<feature type="signal peptide" evidence="1">
    <location>
        <begin position="1"/>
        <end position="32"/>
    </location>
</feature>
<evidence type="ECO:0000313" key="3">
    <source>
        <dbReference type="EMBL" id="EEF61589.1"/>
    </source>
</evidence>
<keyword evidence="1" id="KW-0732">Signal</keyword>
<evidence type="ECO:0000259" key="2">
    <source>
        <dbReference type="Pfam" id="PF23981"/>
    </source>
</evidence>
<dbReference type="RefSeq" id="WP_007414481.1">
    <property type="nucleotide sequence ID" value="NZ_ABOX02000009.1"/>
</dbReference>
<reference evidence="3 4" key="1">
    <citation type="journal article" date="2011" name="J. Bacteriol.">
        <title>Genome sequence of 'Pedosphaera parvula' Ellin514, an aerobic Verrucomicrobial isolate from pasture soil.</title>
        <authorList>
            <person name="Kant R."/>
            <person name="van Passel M.W."/>
            <person name="Sangwan P."/>
            <person name="Palva A."/>
            <person name="Lucas S."/>
            <person name="Copeland A."/>
            <person name="Lapidus A."/>
            <person name="Glavina Del Rio T."/>
            <person name="Dalin E."/>
            <person name="Tice H."/>
            <person name="Bruce D."/>
            <person name="Goodwin L."/>
            <person name="Pitluck S."/>
            <person name="Chertkov O."/>
            <person name="Larimer F.W."/>
            <person name="Land M.L."/>
            <person name="Hauser L."/>
            <person name="Brettin T.S."/>
            <person name="Detter J.C."/>
            <person name="Han S."/>
            <person name="de Vos W.M."/>
            <person name="Janssen P.H."/>
            <person name="Smidt H."/>
        </authorList>
    </citation>
    <scope>NUCLEOTIDE SEQUENCE [LARGE SCALE GENOMIC DNA]</scope>
    <source>
        <strain evidence="3 4">Ellin514</strain>
    </source>
</reference>
<proteinExistence type="predicted"/>
<gene>
    <name evidence="3" type="ORF">Cflav_PD4268</name>
</gene>
<dbReference type="OrthoDB" id="189117at2"/>
<dbReference type="InterPro" id="IPR055729">
    <property type="entry name" value="DUF7305"/>
</dbReference>
<sequence length="414" mass="43530" precursor="true">MNIVRVTRFKAGICSVVCVVAMLLGGNFSANGQQLAPSLDLPAMRGGGQLQLKVRGIGNFVYELQGSQDLTNWVPVQQQTADWFTNTAAFQFPATNQWRFFRALGVRESNHPLFQAGLMTLNSIDLNGNNFLSDSYNSYSNYFSSWVTNAVWGTNRVYNVAKRNDHGDVLAMGGITNAPDIGSADIYGRLGTGPAGAISIGPNGAIGQMTWQSGTISGIEPGFSSDQMNMTFPSVAAPTGAGLPPPSYSTYSNIAGVFNFNQAGQLYVLNQPLSGLVVISAPNVVIWAKAGINFSGHDGLFIAPGASVVIYAGDSSGSLVSSNLNGQNGVNENGYAKNCQIYGLHTCTWISMNGYGAFVGTIYAPNADLIGGGGGGNQVADWMGGIAVKSITLNGHLDFHFDEALLLDGPGSPP</sequence>
<organism evidence="3 4">
    <name type="scientific">Pedosphaera parvula (strain Ellin514)</name>
    <dbReference type="NCBI Taxonomy" id="320771"/>
    <lineage>
        <taxon>Bacteria</taxon>
        <taxon>Pseudomonadati</taxon>
        <taxon>Verrucomicrobiota</taxon>
        <taxon>Pedosphaerae</taxon>
        <taxon>Pedosphaerales</taxon>
        <taxon>Pedosphaeraceae</taxon>
        <taxon>Pedosphaera</taxon>
    </lineage>
</organism>
<dbReference type="AlphaFoldDB" id="B9XF91"/>
<dbReference type="Proteomes" id="UP000003688">
    <property type="component" value="Unassembled WGS sequence"/>
</dbReference>
<accession>B9XF91</accession>
<protein>
    <recommendedName>
        <fullName evidence="2">DUF7305 domain-containing protein</fullName>
    </recommendedName>
</protein>
<keyword evidence="4" id="KW-1185">Reference proteome</keyword>